<evidence type="ECO:0000313" key="2">
    <source>
        <dbReference type="EMBL" id="GBM45664.1"/>
    </source>
</evidence>
<feature type="region of interest" description="Disordered" evidence="1">
    <location>
        <begin position="155"/>
        <end position="233"/>
    </location>
</feature>
<organism evidence="2 3">
    <name type="scientific">Araneus ventricosus</name>
    <name type="common">Orbweaver spider</name>
    <name type="synonym">Epeira ventricosa</name>
    <dbReference type="NCBI Taxonomy" id="182803"/>
    <lineage>
        <taxon>Eukaryota</taxon>
        <taxon>Metazoa</taxon>
        <taxon>Ecdysozoa</taxon>
        <taxon>Arthropoda</taxon>
        <taxon>Chelicerata</taxon>
        <taxon>Arachnida</taxon>
        <taxon>Araneae</taxon>
        <taxon>Araneomorphae</taxon>
        <taxon>Entelegynae</taxon>
        <taxon>Araneoidea</taxon>
        <taxon>Araneidae</taxon>
        <taxon>Araneus</taxon>
    </lineage>
</organism>
<dbReference type="Proteomes" id="UP000499080">
    <property type="component" value="Unassembled WGS sequence"/>
</dbReference>
<feature type="region of interest" description="Disordered" evidence="1">
    <location>
        <begin position="251"/>
        <end position="276"/>
    </location>
</feature>
<proteinExistence type="predicted"/>
<protein>
    <submittedName>
        <fullName evidence="2">Uncharacterized protein</fullName>
    </submittedName>
</protein>
<name>A0A4Y2G189_ARAVE</name>
<comment type="caution">
    <text evidence="2">The sequence shown here is derived from an EMBL/GenBank/DDBJ whole genome shotgun (WGS) entry which is preliminary data.</text>
</comment>
<sequence>MATTSETLDMATTVISTASLQVVDEISSKPDRSGPGKGAISKKLSRKSNLKVPLDVAGQPRPFGTNIEPPLERSPQDSTTRVDPPARINPNMIAPGDDGYMELNSTNPMEGTSTGFSVTTEKAGTGLGFFQTVEEINSIETMSDDTLDSESFQEAFSTPQGMHTSLPSAPFLKDPPASPAHFVVGTPPAPLAEKSVSRRKRRSVARNPDSGSKQKKGSSGDGSGTASTPRAVQRKGDHKLFANFYRSRPGLLVPDSPHTPSVGKARLQGEVPPTPSRLLPQTDIINVQQHMQYILSTRAVDAGTAECLMDFAGLLDQLLINLRQELAAGLPARVPLSESSGTSDAPARHPVQPPLQSLATMSSAADTQTGLGIVNPPPPTWAQVTSKKKVSTAKPPVPIAPSSAQRPIARPSPVLSLPPRPSFPVVLVHPSGEPPVAAQAFKSFDSNRDGRYGENNCFSHQFSCGIKWGMYCQGASQASPPNPCV</sequence>
<dbReference type="AlphaFoldDB" id="A0A4Y2G189"/>
<feature type="region of interest" description="Disordered" evidence="1">
    <location>
        <begin position="368"/>
        <end position="407"/>
    </location>
</feature>
<feature type="region of interest" description="Disordered" evidence="1">
    <location>
        <begin position="334"/>
        <end position="353"/>
    </location>
</feature>
<feature type="region of interest" description="Disordered" evidence="1">
    <location>
        <begin position="24"/>
        <end position="96"/>
    </location>
</feature>
<gene>
    <name evidence="2" type="ORF">AVEN_237906_1</name>
</gene>
<feature type="compositionally biased region" description="Polar residues" evidence="1">
    <location>
        <begin position="155"/>
        <end position="167"/>
    </location>
</feature>
<dbReference type="EMBL" id="BGPR01001107">
    <property type="protein sequence ID" value="GBM45664.1"/>
    <property type="molecule type" value="Genomic_DNA"/>
</dbReference>
<accession>A0A4Y2G189</accession>
<evidence type="ECO:0000313" key="3">
    <source>
        <dbReference type="Proteomes" id="UP000499080"/>
    </source>
</evidence>
<reference evidence="2 3" key="1">
    <citation type="journal article" date="2019" name="Sci. Rep.">
        <title>Orb-weaving spider Araneus ventricosus genome elucidates the spidroin gene catalogue.</title>
        <authorList>
            <person name="Kono N."/>
            <person name="Nakamura H."/>
            <person name="Ohtoshi R."/>
            <person name="Moran D.A.P."/>
            <person name="Shinohara A."/>
            <person name="Yoshida Y."/>
            <person name="Fujiwara M."/>
            <person name="Mori M."/>
            <person name="Tomita M."/>
            <person name="Arakawa K."/>
        </authorList>
    </citation>
    <scope>NUCLEOTIDE SEQUENCE [LARGE SCALE GENOMIC DNA]</scope>
</reference>
<keyword evidence="3" id="KW-1185">Reference proteome</keyword>
<evidence type="ECO:0000256" key="1">
    <source>
        <dbReference type="SAM" id="MobiDB-lite"/>
    </source>
</evidence>